<dbReference type="RefSeq" id="WP_203874955.1">
    <property type="nucleotide sequence ID" value="NZ_BOOK01000016.1"/>
</dbReference>
<organism evidence="1 2">
    <name type="scientific">Planobispora takensis</name>
    <dbReference type="NCBI Taxonomy" id="1367882"/>
    <lineage>
        <taxon>Bacteria</taxon>
        <taxon>Bacillati</taxon>
        <taxon>Actinomycetota</taxon>
        <taxon>Actinomycetes</taxon>
        <taxon>Streptosporangiales</taxon>
        <taxon>Streptosporangiaceae</taxon>
        <taxon>Planobispora</taxon>
    </lineage>
</organism>
<proteinExistence type="predicted"/>
<dbReference type="AlphaFoldDB" id="A0A8J3SYC9"/>
<dbReference type="EMBL" id="BOOK01000016">
    <property type="protein sequence ID" value="GII00555.1"/>
    <property type="molecule type" value="Genomic_DNA"/>
</dbReference>
<dbReference type="Proteomes" id="UP000634476">
    <property type="component" value="Unassembled WGS sequence"/>
</dbReference>
<evidence type="ECO:0000313" key="1">
    <source>
        <dbReference type="EMBL" id="GII00555.1"/>
    </source>
</evidence>
<protein>
    <submittedName>
        <fullName evidence="1">Uncharacterized protein</fullName>
    </submittedName>
</protein>
<reference evidence="1" key="1">
    <citation type="submission" date="2021-01" db="EMBL/GenBank/DDBJ databases">
        <title>Whole genome shotgun sequence of Planobispora takensis NBRC 109077.</title>
        <authorList>
            <person name="Komaki H."/>
            <person name="Tamura T."/>
        </authorList>
    </citation>
    <scope>NUCLEOTIDE SEQUENCE</scope>
    <source>
        <strain evidence="1">NBRC 109077</strain>
    </source>
</reference>
<accession>A0A8J3SYC9</accession>
<evidence type="ECO:0000313" key="2">
    <source>
        <dbReference type="Proteomes" id="UP000634476"/>
    </source>
</evidence>
<comment type="caution">
    <text evidence="1">The sequence shown here is derived from an EMBL/GenBank/DDBJ whole genome shotgun (WGS) entry which is preliminary data.</text>
</comment>
<name>A0A8J3SYC9_9ACTN</name>
<gene>
    <name evidence="1" type="ORF">Pta02_25630</name>
</gene>
<keyword evidence="2" id="KW-1185">Reference proteome</keyword>
<sequence length="82" mass="9266">MTHYDAAHIRELVPYPSWLAVALADADEPEEAAHTAFRLLELSAGLTSDRTTQRAHVVLARLKPYANVPQVRELLIRYPMRA</sequence>